<dbReference type="EMBL" id="JABFTP020000185">
    <property type="protein sequence ID" value="KAL3288313.1"/>
    <property type="molecule type" value="Genomic_DNA"/>
</dbReference>
<comment type="caution">
    <text evidence="1">The sequence shown here is derived from an EMBL/GenBank/DDBJ whole genome shotgun (WGS) entry which is preliminary data.</text>
</comment>
<accession>A0ABD2PBL1</accession>
<dbReference type="AlphaFoldDB" id="A0ABD2PBL1"/>
<reference evidence="1 2" key="1">
    <citation type="journal article" date="2021" name="BMC Biol.">
        <title>Horizontally acquired antibacterial genes associated with adaptive radiation of ladybird beetles.</title>
        <authorList>
            <person name="Li H.S."/>
            <person name="Tang X.F."/>
            <person name="Huang Y.H."/>
            <person name="Xu Z.Y."/>
            <person name="Chen M.L."/>
            <person name="Du X.Y."/>
            <person name="Qiu B.Y."/>
            <person name="Chen P.T."/>
            <person name="Zhang W."/>
            <person name="Slipinski A."/>
            <person name="Escalona H.E."/>
            <person name="Waterhouse R.M."/>
            <person name="Zwick A."/>
            <person name="Pang H."/>
        </authorList>
    </citation>
    <scope>NUCLEOTIDE SEQUENCE [LARGE SCALE GENOMIC DNA]</scope>
    <source>
        <strain evidence="1">SYSU2018</strain>
    </source>
</reference>
<dbReference type="Proteomes" id="UP001516400">
    <property type="component" value="Unassembled WGS sequence"/>
</dbReference>
<organism evidence="1 2">
    <name type="scientific">Cryptolaemus montrouzieri</name>
    <dbReference type="NCBI Taxonomy" id="559131"/>
    <lineage>
        <taxon>Eukaryota</taxon>
        <taxon>Metazoa</taxon>
        <taxon>Ecdysozoa</taxon>
        <taxon>Arthropoda</taxon>
        <taxon>Hexapoda</taxon>
        <taxon>Insecta</taxon>
        <taxon>Pterygota</taxon>
        <taxon>Neoptera</taxon>
        <taxon>Endopterygota</taxon>
        <taxon>Coleoptera</taxon>
        <taxon>Polyphaga</taxon>
        <taxon>Cucujiformia</taxon>
        <taxon>Coccinelloidea</taxon>
        <taxon>Coccinellidae</taxon>
        <taxon>Scymninae</taxon>
        <taxon>Scymnini</taxon>
        <taxon>Cryptolaemus</taxon>
    </lineage>
</organism>
<name>A0ABD2PBL1_9CUCU</name>
<evidence type="ECO:0000313" key="1">
    <source>
        <dbReference type="EMBL" id="KAL3288313.1"/>
    </source>
</evidence>
<protein>
    <submittedName>
        <fullName evidence="1">Uncharacterized protein</fullName>
    </submittedName>
</protein>
<gene>
    <name evidence="1" type="ORF">HHI36_002761</name>
</gene>
<keyword evidence="2" id="KW-1185">Reference proteome</keyword>
<proteinExistence type="predicted"/>
<sequence>MWMTTCNSVGQLDDKEARLPNWISGHPPTSAYSAVMWWLMGLHKANNRRPYLLAMLVTAAVRTRHRRILNRREIRKNITQIENSEVAGDGKKVLIDNVNEPVGDENLKLNKGCQADFLSDSET</sequence>
<evidence type="ECO:0000313" key="2">
    <source>
        <dbReference type="Proteomes" id="UP001516400"/>
    </source>
</evidence>